<name>A0ABT8S9K1_9BURK</name>
<dbReference type="Proteomes" id="UP001169027">
    <property type="component" value="Unassembled WGS sequence"/>
</dbReference>
<organism evidence="1 2">
    <name type="scientific">Variovorax ginsengisoli</name>
    <dbReference type="NCBI Taxonomy" id="363844"/>
    <lineage>
        <taxon>Bacteria</taxon>
        <taxon>Pseudomonadati</taxon>
        <taxon>Pseudomonadota</taxon>
        <taxon>Betaproteobacteria</taxon>
        <taxon>Burkholderiales</taxon>
        <taxon>Comamonadaceae</taxon>
        <taxon>Variovorax</taxon>
    </lineage>
</organism>
<comment type="caution">
    <text evidence="1">The sequence shown here is derived from an EMBL/GenBank/DDBJ whole genome shotgun (WGS) entry which is preliminary data.</text>
</comment>
<protein>
    <submittedName>
        <fullName evidence="1">Uncharacterized protein</fullName>
    </submittedName>
</protein>
<gene>
    <name evidence="1" type="ORF">Q2T77_24565</name>
</gene>
<dbReference type="RefSeq" id="WP_301813157.1">
    <property type="nucleotide sequence ID" value="NZ_JAUJZH010000020.1"/>
</dbReference>
<dbReference type="EMBL" id="JAUKVY010000020">
    <property type="protein sequence ID" value="MDO1535463.1"/>
    <property type="molecule type" value="Genomic_DNA"/>
</dbReference>
<reference evidence="1" key="1">
    <citation type="submission" date="2023-06" db="EMBL/GenBank/DDBJ databases">
        <authorList>
            <person name="Jiang Y."/>
            <person name="Liu Q."/>
        </authorList>
    </citation>
    <scope>NUCLEOTIDE SEQUENCE</scope>
    <source>
        <strain evidence="1">CGMCC 1.12090</strain>
    </source>
</reference>
<keyword evidence="2" id="KW-1185">Reference proteome</keyword>
<evidence type="ECO:0000313" key="2">
    <source>
        <dbReference type="Proteomes" id="UP001169027"/>
    </source>
</evidence>
<accession>A0ABT8S9K1</accession>
<sequence length="100" mass="11138">MQEIDRPVPKRRLPVVLSVDEMLSVLARLQGEHQLLDDHDLHPCAADGRQRLAQPAGITGVARQPLVNFRCQSGPVVRRRGANDCTWPVVEIQARLLNDG</sequence>
<proteinExistence type="predicted"/>
<evidence type="ECO:0000313" key="1">
    <source>
        <dbReference type="EMBL" id="MDO1535463.1"/>
    </source>
</evidence>